<keyword evidence="1" id="KW-0472">Membrane</keyword>
<dbReference type="PANTHER" id="PTHR33116">
    <property type="entry name" value="REVERSE TRANSCRIPTASE ZINC-BINDING DOMAIN-CONTAINING PROTEIN-RELATED-RELATED"/>
    <property type="match status" value="1"/>
</dbReference>
<dbReference type="InterPro" id="IPR026960">
    <property type="entry name" value="RVT-Znf"/>
</dbReference>
<keyword evidence="3" id="KW-0548">Nucleotidyltransferase</keyword>
<evidence type="ECO:0000259" key="2">
    <source>
        <dbReference type="Pfam" id="PF13966"/>
    </source>
</evidence>
<evidence type="ECO:0000256" key="1">
    <source>
        <dbReference type="SAM" id="Phobius"/>
    </source>
</evidence>
<dbReference type="AlphaFoldDB" id="A0A2U1L5K8"/>
<dbReference type="PANTHER" id="PTHR33116:SF76">
    <property type="entry name" value="DUF4283 DOMAIN-CONTAINING PROTEIN"/>
    <property type="match status" value="1"/>
</dbReference>
<organism evidence="3 4">
    <name type="scientific">Artemisia annua</name>
    <name type="common">Sweet wormwood</name>
    <dbReference type="NCBI Taxonomy" id="35608"/>
    <lineage>
        <taxon>Eukaryota</taxon>
        <taxon>Viridiplantae</taxon>
        <taxon>Streptophyta</taxon>
        <taxon>Embryophyta</taxon>
        <taxon>Tracheophyta</taxon>
        <taxon>Spermatophyta</taxon>
        <taxon>Magnoliopsida</taxon>
        <taxon>eudicotyledons</taxon>
        <taxon>Gunneridae</taxon>
        <taxon>Pentapetalae</taxon>
        <taxon>asterids</taxon>
        <taxon>campanulids</taxon>
        <taxon>Asterales</taxon>
        <taxon>Asteraceae</taxon>
        <taxon>Asteroideae</taxon>
        <taxon>Anthemideae</taxon>
        <taxon>Artemisiinae</taxon>
        <taxon>Artemisia</taxon>
    </lineage>
</organism>
<feature type="transmembrane region" description="Helical" evidence="1">
    <location>
        <begin position="434"/>
        <end position="456"/>
    </location>
</feature>
<comment type="caution">
    <text evidence="3">The sequence shown here is derived from an EMBL/GenBank/DDBJ whole genome shotgun (WGS) entry which is preliminary data.</text>
</comment>
<dbReference type="GO" id="GO:0003964">
    <property type="term" value="F:RNA-directed DNA polymerase activity"/>
    <property type="evidence" value="ECO:0007669"/>
    <property type="project" value="UniProtKB-KW"/>
</dbReference>
<reference evidence="3 4" key="1">
    <citation type="journal article" date="2018" name="Mol. Plant">
        <title>The genome of Artemisia annua provides insight into the evolution of Asteraceae family and artemisinin biosynthesis.</title>
        <authorList>
            <person name="Shen Q."/>
            <person name="Zhang L."/>
            <person name="Liao Z."/>
            <person name="Wang S."/>
            <person name="Yan T."/>
            <person name="Shi P."/>
            <person name="Liu M."/>
            <person name="Fu X."/>
            <person name="Pan Q."/>
            <person name="Wang Y."/>
            <person name="Lv Z."/>
            <person name="Lu X."/>
            <person name="Zhang F."/>
            <person name="Jiang W."/>
            <person name="Ma Y."/>
            <person name="Chen M."/>
            <person name="Hao X."/>
            <person name="Li L."/>
            <person name="Tang Y."/>
            <person name="Lv G."/>
            <person name="Zhou Y."/>
            <person name="Sun X."/>
            <person name="Brodelius P.E."/>
            <person name="Rose J.K.C."/>
            <person name="Tang K."/>
        </authorList>
    </citation>
    <scope>NUCLEOTIDE SEQUENCE [LARGE SCALE GENOMIC DNA]</scope>
    <source>
        <strain evidence="4">cv. Huhao1</strain>
        <tissue evidence="3">Leaf</tissue>
    </source>
</reference>
<dbReference type="STRING" id="35608.A0A2U1L5K8"/>
<evidence type="ECO:0000313" key="3">
    <source>
        <dbReference type="EMBL" id="PWA44293.1"/>
    </source>
</evidence>
<evidence type="ECO:0000313" key="4">
    <source>
        <dbReference type="Proteomes" id="UP000245207"/>
    </source>
</evidence>
<accession>A0A2U1L5K8</accession>
<name>A0A2U1L5K8_ARTAN</name>
<feature type="domain" description="Reverse transcriptase zinc-binding" evidence="2">
    <location>
        <begin position="177"/>
        <end position="261"/>
    </location>
</feature>
<keyword evidence="1" id="KW-1133">Transmembrane helix</keyword>
<dbReference type="Proteomes" id="UP000245207">
    <property type="component" value="Unassembled WGS sequence"/>
</dbReference>
<keyword evidence="3" id="KW-0695">RNA-directed DNA polymerase</keyword>
<keyword evidence="1" id="KW-0812">Transmembrane</keyword>
<protein>
    <submittedName>
        <fullName evidence="3">RNA-directed DNA polymerase, eukaryota, Reverse transcriptase zinc-binding domain protein</fullName>
    </submittedName>
</protein>
<dbReference type="Pfam" id="PF13966">
    <property type="entry name" value="zf-RVT"/>
    <property type="match status" value="1"/>
</dbReference>
<dbReference type="EMBL" id="PKPP01011357">
    <property type="protein sequence ID" value="PWA44293.1"/>
    <property type="molecule type" value="Genomic_DNA"/>
</dbReference>
<feature type="transmembrane region" description="Helical" evidence="1">
    <location>
        <begin position="390"/>
        <end position="414"/>
    </location>
</feature>
<keyword evidence="3" id="KW-0808">Transferase</keyword>
<gene>
    <name evidence="3" type="ORF">CTI12_AA527720</name>
</gene>
<keyword evidence="4" id="KW-1185">Reference proteome</keyword>
<sequence length="457" mass="53489">METIPCVYQLCTILRLHLHKKIHEHSSFFKNHYPCETIPPPLFLSPDFTTSHSSSPAHLIKATKVTKITGDSSSDSLLLSKTMSNFTNFQHISNKPAMNILDFLILHKYCRSKITERRLLKIRYKYLDNCDRKGCKKLEQQLNCLSKFMMLIAFLIMSIDRKYKVLWKSKDASLGLFSVKKAWSDLSAMKPIVPWYKLVWFSQNIPRNAFVTWLAMKHKLKTQDRVVRWQDIGNLKCSLCNQVQDSHDHLFCECDFSIRLWDYFKKLVRLDNAPSSFHLIVLYLCGRPVTKETVRCKMMSLKGFVCYMVICWDNFKFNGVVSYGLLIIVILVIDSEVLIVEVLIGVYGNTWFFNMVMVLFDLSYLESVGRYSLVFVCNCLKTDDKVMNRLSGWFAFLTKCCTALSYGWCLDWLLKMKVMLWTFYWQPYIICNSYSYHSFLSLLVVFPKHVLGMSFLD</sequence>
<proteinExistence type="predicted"/>